<name>A0ABX2ZYU8_9GAMM</name>
<evidence type="ECO:0000256" key="1">
    <source>
        <dbReference type="SAM" id="Phobius"/>
    </source>
</evidence>
<organism evidence="2 3">
    <name type="scientific">Piscirickettsia litoralis</name>
    <dbReference type="NCBI Taxonomy" id="1891921"/>
    <lineage>
        <taxon>Bacteria</taxon>
        <taxon>Pseudomonadati</taxon>
        <taxon>Pseudomonadota</taxon>
        <taxon>Gammaproteobacteria</taxon>
        <taxon>Thiotrichales</taxon>
        <taxon>Piscirickettsiaceae</taxon>
        <taxon>Piscirickettsia</taxon>
    </lineage>
</organism>
<protein>
    <recommendedName>
        <fullName evidence="4">Major facilitator superfamily (MFS) profile domain-containing protein</fullName>
    </recommendedName>
</protein>
<evidence type="ECO:0008006" key="4">
    <source>
        <dbReference type="Google" id="ProtNLM"/>
    </source>
</evidence>
<feature type="transmembrane region" description="Helical" evidence="1">
    <location>
        <begin position="79"/>
        <end position="100"/>
    </location>
</feature>
<accession>A0ABX2ZYU8</accession>
<proteinExistence type="predicted"/>
<reference evidence="2 3" key="1">
    <citation type="submission" date="2016-08" db="EMBL/GenBank/DDBJ databases">
        <title>Draft genome sequence of Candidatus Piscirickettsia litoralis, from seawater.</title>
        <authorList>
            <person name="Wan X."/>
            <person name="Lee A.J."/>
            <person name="Hou S."/>
            <person name="Donachie S.P."/>
        </authorList>
    </citation>
    <scope>NUCLEOTIDE SEQUENCE [LARGE SCALE GENOMIC DNA]</scope>
    <source>
        <strain evidence="2 3">Y2</strain>
    </source>
</reference>
<sequence length="135" mass="14910">MGSWLDFIAILTYVTYTLNSSALWVVVASITMAAPQVFLIKVYRYCLEKYSLSSVLLLTTLMRAVITFMLVFADSMAVILMIIFCRSILVGFIQPASAAYASVEQEKGNRRIAASLSLIGTFSKIFAPLLGGSFW</sequence>
<dbReference type="SUPFAM" id="SSF103473">
    <property type="entry name" value="MFS general substrate transporter"/>
    <property type="match status" value="1"/>
</dbReference>
<feature type="transmembrane region" description="Helical" evidence="1">
    <location>
        <begin position="55"/>
        <end position="73"/>
    </location>
</feature>
<keyword evidence="1" id="KW-0812">Transmembrane</keyword>
<feature type="transmembrane region" description="Helical" evidence="1">
    <location>
        <begin position="112"/>
        <end position="131"/>
    </location>
</feature>
<dbReference type="Proteomes" id="UP000094329">
    <property type="component" value="Unassembled WGS sequence"/>
</dbReference>
<gene>
    <name evidence="2" type="ORF">BGC07_00530</name>
</gene>
<keyword evidence="3" id="KW-1185">Reference proteome</keyword>
<dbReference type="InterPro" id="IPR036259">
    <property type="entry name" value="MFS_trans_sf"/>
</dbReference>
<comment type="caution">
    <text evidence="2">The sequence shown here is derived from an EMBL/GenBank/DDBJ whole genome shotgun (WGS) entry which is preliminary data.</text>
</comment>
<evidence type="ECO:0000313" key="2">
    <source>
        <dbReference type="EMBL" id="ODN41747.1"/>
    </source>
</evidence>
<evidence type="ECO:0000313" key="3">
    <source>
        <dbReference type="Proteomes" id="UP000094329"/>
    </source>
</evidence>
<keyword evidence="1" id="KW-1133">Transmembrane helix</keyword>
<keyword evidence="1" id="KW-0472">Membrane</keyword>
<dbReference type="EMBL" id="MDTU01000001">
    <property type="protein sequence ID" value="ODN41747.1"/>
    <property type="molecule type" value="Genomic_DNA"/>
</dbReference>